<proteinExistence type="predicted"/>
<dbReference type="EMBL" id="CP029193">
    <property type="protein sequence ID" value="QES28478.1"/>
    <property type="molecule type" value="Genomic_DNA"/>
</dbReference>
<dbReference type="Gene3D" id="2.180.10.10">
    <property type="entry name" value="RHS repeat-associated core"/>
    <property type="match status" value="1"/>
</dbReference>
<dbReference type="InterPro" id="IPR006530">
    <property type="entry name" value="YD"/>
</dbReference>
<evidence type="ECO:0000313" key="1">
    <source>
        <dbReference type="EMBL" id="QES28478.1"/>
    </source>
</evidence>
<dbReference type="Pfam" id="PF05593">
    <property type="entry name" value="RHS_repeat"/>
    <property type="match status" value="1"/>
</dbReference>
<accession>A0A5P2BFH1</accession>
<protein>
    <recommendedName>
        <fullName evidence="3">RHS repeat protein</fullName>
    </recommendedName>
</protein>
<dbReference type="NCBIfam" id="TIGR01643">
    <property type="entry name" value="YD_repeat_2x"/>
    <property type="match status" value="2"/>
</dbReference>
<name>A0A5P2BFH1_STRVZ</name>
<sequence length="107" mass="11512">MANLRVRANSNGDVFGDAAGRLTAEATGRTVRHTYDAVGRPVRRTTPTGATTSCAYDAAGNRTGHSHRACPQLPHDLAGQELLRTLDDGTQTLTLRQKTRLSRKPDA</sequence>
<dbReference type="AlphaFoldDB" id="A0A5P2BFH1"/>
<gene>
    <name evidence="1" type="ORF">DEJ47_20405</name>
</gene>
<organism evidence="1 2">
    <name type="scientific">Streptomyces venezuelae</name>
    <dbReference type="NCBI Taxonomy" id="54571"/>
    <lineage>
        <taxon>Bacteria</taxon>
        <taxon>Bacillati</taxon>
        <taxon>Actinomycetota</taxon>
        <taxon>Actinomycetes</taxon>
        <taxon>Kitasatosporales</taxon>
        <taxon>Streptomycetaceae</taxon>
        <taxon>Streptomyces</taxon>
    </lineage>
</organism>
<reference evidence="1 2" key="1">
    <citation type="submission" date="2018-05" db="EMBL/GenBank/DDBJ databases">
        <title>Streptomyces venezuelae.</title>
        <authorList>
            <person name="Kim W."/>
            <person name="Lee N."/>
            <person name="Cho B.-K."/>
        </authorList>
    </citation>
    <scope>NUCLEOTIDE SEQUENCE [LARGE SCALE GENOMIC DNA]</scope>
    <source>
        <strain evidence="1 2">ATCC 14583</strain>
    </source>
</reference>
<dbReference type="Proteomes" id="UP000323046">
    <property type="component" value="Chromosome"/>
</dbReference>
<evidence type="ECO:0008006" key="3">
    <source>
        <dbReference type="Google" id="ProtNLM"/>
    </source>
</evidence>
<dbReference type="OrthoDB" id="9806238at2"/>
<dbReference type="InterPro" id="IPR031325">
    <property type="entry name" value="RHS_repeat"/>
</dbReference>
<keyword evidence="2" id="KW-1185">Reference proteome</keyword>
<evidence type="ECO:0000313" key="2">
    <source>
        <dbReference type="Proteomes" id="UP000323046"/>
    </source>
</evidence>